<dbReference type="Proteomes" id="UP000654075">
    <property type="component" value="Unassembled WGS sequence"/>
</dbReference>
<sequence length="437" mass="48211">MPPVQVIVRRETCPGEVVVLVGSGLLAGRWIPRSSSLKLSTDAHTYPCWSALFDLREGEELEFKFVVLSSRHEQWEEQIANRLLVVPRGGIQLAAAFGFSDLSVGLPSPTCWQGLPLLLAESRIHFSVKCHTRMGERVVLVGNSLATSEWTPSASLVELRTDRFSYPLWTGSAVLSWHVDLEYKFVIIDSERATRSWEDGKNRQLTMQAGGQELELRATFNQAGERLLWSQPPVAEQSIRVAAKDPVAKEAALAQPDMDDTVSEILFHSAEADTTSTSSFAESFSFNPTEEAAFQSDSEEAAFQAAFQSPLRALLVKVKELAPDQPAGLDDVMSRYKAQLSPEKKSQSNNNTNTPENLPFCRKPYNSNNKRSARILAFDGAGSPLTEAVDEPDKSVIKVVLWQNKMSPRDGAASRRDSTFRSIGTSHRPSRSAAADS</sequence>
<dbReference type="Gene3D" id="2.60.40.10">
    <property type="entry name" value="Immunoglobulins"/>
    <property type="match status" value="2"/>
</dbReference>
<evidence type="ECO:0000259" key="2">
    <source>
        <dbReference type="PROSITE" id="PS51166"/>
    </source>
</evidence>
<accession>A0A813DSA1</accession>
<dbReference type="PROSITE" id="PS51166">
    <property type="entry name" value="CBM20"/>
    <property type="match status" value="2"/>
</dbReference>
<feature type="region of interest" description="Disordered" evidence="1">
    <location>
        <begin position="406"/>
        <end position="437"/>
    </location>
</feature>
<evidence type="ECO:0000256" key="1">
    <source>
        <dbReference type="SAM" id="MobiDB-lite"/>
    </source>
</evidence>
<dbReference type="Pfam" id="PF00686">
    <property type="entry name" value="CBM_20"/>
    <property type="match status" value="2"/>
</dbReference>
<dbReference type="PANTHER" id="PTHR32518">
    <property type="match status" value="1"/>
</dbReference>
<comment type="caution">
    <text evidence="3">The sequence shown here is derived from an EMBL/GenBank/DDBJ whole genome shotgun (WGS) entry which is preliminary data.</text>
</comment>
<proteinExistence type="predicted"/>
<dbReference type="GO" id="GO:2001070">
    <property type="term" value="F:starch binding"/>
    <property type="evidence" value="ECO:0007669"/>
    <property type="project" value="InterPro"/>
</dbReference>
<dbReference type="SUPFAM" id="SSF49452">
    <property type="entry name" value="Starch-binding domain-like"/>
    <property type="match status" value="2"/>
</dbReference>
<dbReference type="OrthoDB" id="6123450at2759"/>
<organism evidence="3 4">
    <name type="scientific">Polarella glacialis</name>
    <name type="common">Dinoflagellate</name>
    <dbReference type="NCBI Taxonomy" id="89957"/>
    <lineage>
        <taxon>Eukaryota</taxon>
        <taxon>Sar</taxon>
        <taxon>Alveolata</taxon>
        <taxon>Dinophyceae</taxon>
        <taxon>Suessiales</taxon>
        <taxon>Suessiaceae</taxon>
        <taxon>Polarella</taxon>
    </lineage>
</organism>
<gene>
    <name evidence="3" type="ORF">PGLA1383_LOCUS7997</name>
</gene>
<evidence type="ECO:0000313" key="3">
    <source>
        <dbReference type="EMBL" id="CAE8589222.1"/>
    </source>
</evidence>
<dbReference type="SMART" id="SM01065">
    <property type="entry name" value="CBM_2"/>
    <property type="match status" value="2"/>
</dbReference>
<feature type="region of interest" description="Disordered" evidence="1">
    <location>
        <begin position="339"/>
        <end position="364"/>
    </location>
</feature>
<dbReference type="InterPro" id="IPR013783">
    <property type="entry name" value="Ig-like_fold"/>
</dbReference>
<reference evidence="3" key="1">
    <citation type="submission" date="2021-02" db="EMBL/GenBank/DDBJ databases">
        <authorList>
            <person name="Dougan E. K."/>
            <person name="Rhodes N."/>
            <person name="Thang M."/>
            <person name="Chan C."/>
        </authorList>
    </citation>
    <scope>NUCLEOTIDE SEQUENCE</scope>
</reference>
<feature type="compositionally biased region" description="Polar residues" evidence="1">
    <location>
        <begin position="347"/>
        <end position="356"/>
    </location>
</feature>
<dbReference type="InterPro" id="IPR013784">
    <property type="entry name" value="Carb-bd-like_fold"/>
</dbReference>
<evidence type="ECO:0000313" key="4">
    <source>
        <dbReference type="Proteomes" id="UP000654075"/>
    </source>
</evidence>
<protein>
    <recommendedName>
        <fullName evidence="2">CBM20 domain-containing protein</fullName>
    </recommendedName>
</protein>
<keyword evidence="4" id="KW-1185">Reference proteome</keyword>
<dbReference type="PANTHER" id="PTHR32518:SF3">
    <property type="entry name" value="4-ALPHA-GLUCANOTRANSFERASE"/>
    <property type="match status" value="1"/>
</dbReference>
<feature type="domain" description="CBM20" evidence="2">
    <location>
        <begin position="116"/>
        <end position="222"/>
    </location>
</feature>
<dbReference type="EMBL" id="CAJNNV010003555">
    <property type="protein sequence ID" value="CAE8589222.1"/>
    <property type="molecule type" value="Genomic_DNA"/>
</dbReference>
<name>A0A813DSA1_POLGL</name>
<dbReference type="AlphaFoldDB" id="A0A813DSA1"/>
<dbReference type="CDD" id="cd05467">
    <property type="entry name" value="CBM20"/>
    <property type="match status" value="1"/>
</dbReference>
<feature type="domain" description="CBM20" evidence="2">
    <location>
        <begin position="1"/>
        <end position="114"/>
    </location>
</feature>
<dbReference type="InterPro" id="IPR002044">
    <property type="entry name" value="CBM20"/>
</dbReference>